<dbReference type="InterPro" id="IPR021994">
    <property type="entry name" value="DUF3592"/>
</dbReference>
<keyword evidence="1" id="KW-0472">Membrane</keyword>
<dbReference type="Pfam" id="PF12158">
    <property type="entry name" value="DUF3592"/>
    <property type="match status" value="1"/>
</dbReference>
<keyword evidence="4" id="KW-1185">Reference proteome</keyword>
<comment type="caution">
    <text evidence="3">The sequence shown here is derived from an EMBL/GenBank/DDBJ whole genome shotgun (WGS) entry which is preliminary data.</text>
</comment>
<evidence type="ECO:0000256" key="1">
    <source>
        <dbReference type="SAM" id="Phobius"/>
    </source>
</evidence>
<name>A0ABQ2L4H5_9BACL</name>
<dbReference type="RefSeq" id="WP_018976362.1">
    <property type="nucleotide sequence ID" value="NZ_BMLN01000006.1"/>
</dbReference>
<feature type="transmembrane region" description="Helical" evidence="1">
    <location>
        <begin position="119"/>
        <end position="136"/>
    </location>
</feature>
<organism evidence="3 4">
    <name type="scientific">Saccharibacillus kuerlensis</name>
    <dbReference type="NCBI Taxonomy" id="459527"/>
    <lineage>
        <taxon>Bacteria</taxon>
        <taxon>Bacillati</taxon>
        <taxon>Bacillota</taxon>
        <taxon>Bacilli</taxon>
        <taxon>Bacillales</taxon>
        <taxon>Paenibacillaceae</taxon>
        <taxon>Saccharibacillus</taxon>
    </lineage>
</organism>
<protein>
    <recommendedName>
        <fullName evidence="2">DUF3592 domain-containing protein</fullName>
    </recommendedName>
</protein>
<feature type="domain" description="DUF3592" evidence="2">
    <location>
        <begin position="39"/>
        <end position="104"/>
    </location>
</feature>
<keyword evidence="1" id="KW-1133">Transmembrane helix</keyword>
<evidence type="ECO:0000259" key="2">
    <source>
        <dbReference type="Pfam" id="PF12158"/>
    </source>
</evidence>
<dbReference type="EMBL" id="BMLN01000006">
    <property type="protein sequence ID" value="GGO02332.1"/>
    <property type="molecule type" value="Genomic_DNA"/>
</dbReference>
<evidence type="ECO:0000313" key="4">
    <source>
        <dbReference type="Proteomes" id="UP000606653"/>
    </source>
</evidence>
<proteinExistence type="predicted"/>
<gene>
    <name evidence="3" type="ORF">GCM10010969_25530</name>
</gene>
<accession>A0ABQ2L4H5</accession>
<dbReference type="Proteomes" id="UP000606653">
    <property type="component" value="Unassembled WGS sequence"/>
</dbReference>
<reference evidence="4" key="1">
    <citation type="journal article" date="2019" name="Int. J. Syst. Evol. Microbiol.">
        <title>The Global Catalogue of Microorganisms (GCM) 10K type strain sequencing project: providing services to taxonomists for standard genome sequencing and annotation.</title>
        <authorList>
            <consortium name="The Broad Institute Genomics Platform"/>
            <consortium name="The Broad Institute Genome Sequencing Center for Infectious Disease"/>
            <person name="Wu L."/>
            <person name="Ma J."/>
        </authorList>
    </citation>
    <scope>NUCLEOTIDE SEQUENCE [LARGE SCALE GENOMIC DNA]</scope>
    <source>
        <strain evidence="4">CGMCC 1.6964</strain>
    </source>
</reference>
<sequence>MNGSGSEMIFWILGAAFIMFGVYSGIRQRKLAQSEHTVQGEIIRYEEMPDAGIERGSTGIKYHPVVRFQTHSGTVEHMARTGNTMRPPEVGTKVEVHYDPNDPAAFEMLGGDEAVRRQNVPIVLGVVFLAIGFALLF</sequence>
<feature type="transmembrane region" description="Helical" evidence="1">
    <location>
        <begin position="6"/>
        <end position="26"/>
    </location>
</feature>
<keyword evidence="1" id="KW-0812">Transmembrane</keyword>
<evidence type="ECO:0000313" key="3">
    <source>
        <dbReference type="EMBL" id="GGO02332.1"/>
    </source>
</evidence>